<reference evidence="1 2" key="1">
    <citation type="submission" date="2016-10" db="EMBL/GenBank/DDBJ databases">
        <authorList>
            <person name="de Groot N.N."/>
        </authorList>
    </citation>
    <scope>NUCLEOTIDE SEQUENCE [LARGE SCALE GENOMIC DNA]</scope>
    <source>
        <strain evidence="1 2">NLAE-zl-C500</strain>
    </source>
</reference>
<dbReference type="EMBL" id="FMYE01000022">
    <property type="protein sequence ID" value="SDB77466.1"/>
    <property type="molecule type" value="Genomic_DNA"/>
</dbReference>
<accession>A0A1G6G8E3</accession>
<sequence>MNCLAYSSIIYEEYLALIIGEISYKNKKYILFLLTI</sequence>
<evidence type="ECO:0000313" key="1">
    <source>
        <dbReference type="EMBL" id="SDB77466.1"/>
    </source>
</evidence>
<gene>
    <name evidence="1" type="ORF">SAMN05192581_102253</name>
</gene>
<dbReference type="AlphaFoldDB" id="A0A1G6G8E3"/>
<organism evidence="1 2">
    <name type="scientific">Bacteroides ovatus</name>
    <dbReference type="NCBI Taxonomy" id="28116"/>
    <lineage>
        <taxon>Bacteria</taxon>
        <taxon>Pseudomonadati</taxon>
        <taxon>Bacteroidota</taxon>
        <taxon>Bacteroidia</taxon>
        <taxon>Bacteroidales</taxon>
        <taxon>Bacteroidaceae</taxon>
        <taxon>Bacteroides</taxon>
    </lineage>
</organism>
<evidence type="ECO:0000313" key="2">
    <source>
        <dbReference type="Proteomes" id="UP000183670"/>
    </source>
</evidence>
<proteinExistence type="predicted"/>
<name>A0A1G6G8E3_BACOV</name>
<dbReference type="Proteomes" id="UP000183670">
    <property type="component" value="Unassembled WGS sequence"/>
</dbReference>
<protein>
    <submittedName>
        <fullName evidence="1">Uncharacterized protein</fullName>
    </submittedName>
</protein>